<name>A0A8H9L6D2_9MICO</name>
<feature type="transmembrane region" description="Helical" evidence="10">
    <location>
        <begin position="93"/>
        <end position="111"/>
    </location>
</feature>
<evidence type="ECO:0000313" key="14">
    <source>
        <dbReference type="Proteomes" id="UP000655589"/>
    </source>
</evidence>
<dbReference type="PANTHER" id="PTHR24421">
    <property type="entry name" value="NITRATE/NITRITE SENSOR PROTEIN NARX-RELATED"/>
    <property type="match status" value="1"/>
</dbReference>
<dbReference type="InterPro" id="IPR036890">
    <property type="entry name" value="HATPase_C_sf"/>
</dbReference>
<keyword evidence="10" id="KW-0472">Membrane</keyword>
<dbReference type="CDD" id="cd16917">
    <property type="entry name" value="HATPase_UhpB-NarQ-NarX-like"/>
    <property type="match status" value="1"/>
</dbReference>
<keyword evidence="8" id="KW-0902">Two-component regulatory system</keyword>
<evidence type="ECO:0000313" key="13">
    <source>
        <dbReference type="EMBL" id="GGM42800.1"/>
    </source>
</evidence>
<dbReference type="GO" id="GO:0005524">
    <property type="term" value="F:ATP binding"/>
    <property type="evidence" value="ECO:0007669"/>
    <property type="project" value="UniProtKB-KW"/>
</dbReference>
<evidence type="ECO:0000256" key="7">
    <source>
        <dbReference type="ARBA" id="ARBA00022840"/>
    </source>
</evidence>
<dbReference type="Pfam" id="PF02518">
    <property type="entry name" value="HATPase_c"/>
    <property type="match status" value="1"/>
</dbReference>
<feature type="domain" description="Histidine kinase/HSP90-like ATPase" evidence="11">
    <location>
        <begin position="337"/>
        <end position="449"/>
    </location>
</feature>
<dbReference type="Pfam" id="PF07730">
    <property type="entry name" value="HisKA_3"/>
    <property type="match status" value="1"/>
</dbReference>
<dbReference type="GO" id="GO:0016020">
    <property type="term" value="C:membrane"/>
    <property type="evidence" value="ECO:0007669"/>
    <property type="project" value="InterPro"/>
</dbReference>
<dbReference type="AlphaFoldDB" id="A0A8H9L6D2"/>
<proteinExistence type="predicted"/>
<reference evidence="13" key="1">
    <citation type="journal article" date="2014" name="Int. J. Syst. Evol. Microbiol.">
        <title>Complete genome sequence of Corynebacterium casei LMG S-19264T (=DSM 44701T), isolated from a smear-ripened cheese.</title>
        <authorList>
            <consortium name="US DOE Joint Genome Institute (JGI-PGF)"/>
            <person name="Walter F."/>
            <person name="Albersmeier A."/>
            <person name="Kalinowski J."/>
            <person name="Ruckert C."/>
        </authorList>
    </citation>
    <scope>NUCLEOTIDE SEQUENCE</scope>
    <source>
        <strain evidence="13">JCM 3051</strain>
    </source>
</reference>
<feature type="transmembrane region" description="Helical" evidence="10">
    <location>
        <begin position="71"/>
        <end position="87"/>
    </location>
</feature>
<dbReference type="InterPro" id="IPR003594">
    <property type="entry name" value="HATPase_dom"/>
</dbReference>
<dbReference type="PANTHER" id="PTHR24421:SF10">
    <property type="entry name" value="NITRATE_NITRITE SENSOR PROTEIN NARQ"/>
    <property type="match status" value="1"/>
</dbReference>
<dbReference type="InterPro" id="IPR011712">
    <property type="entry name" value="Sig_transdc_His_kin_sub3_dim/P"/>
</dbReference>
<comment type="catalytic activity">
    <reaction evidence="1">
        <text>ATP + protein L-histidine = ADP + protein N-phospho-L-histidine.</text>
        <dbReference type="EC" id="2.7.13.3"/>
    </reaction>
</comment>
<keyword evidence="10" id="KW-0812">Transmembrane</keyword>
<dbReference type="EMBL" id="BMPT01000025">
    <property type="protein sequence ID" value="GGM42800.1"/>
    <property type="molecule type" value="Genomic_DNA"/>
</dbReference>
<evidence type="ECO:0000256" key="4">
    <source>
        <dbReference type="ARBA" id="ARBA00022679"/>
    </source>
</evidence>
<dbReference type="Gene3D" id="3.30.565.10">
    <property type="entry name" value="Histidine kinase-like ATPase, C-terminal domain"/>
    <property type="match status" value="1"/>
</dbReference>
<keyword evidence="5" id="KW-0547">Nucleotide-binding</keyword>
<reference evidence="13" key="2">
    <citation type="submission" date="2020-09" db="EMBL/GenBank/DDBJ databases">
        <authorList>
            <person name="Sun Q."/>
            <person name="Ohkuma M."/>
        </authorList>
    </citation>
    <scope>NUCLEOTIDE SEQUENCE</scope>
    <source>
        <strain evidence="13">JCM 3051</strain>
    </source>
</reference>
<evidence type="ECO:0000256" key="10">
    <source>
        <dbReference type="SAM" id="Phobius"/>
    </source>
</evidence>
<evidence type="ECO:0000256" key="2">
    <source>
        <dbReference type="ARBA" id="ARBA00012438"/>
    </source>
</evidence>
<evidence type="ECO:0000259" key="11">
    <source>
        <dbReference type="Pfam" id="PF02518"/>
    </source>
</evidence>
<sequence>MSPTDGPAVSTDAPVPGAGRLSALLGRLGVTGVLARDGLLAAAVLLMTGALLAGLFAVADGEGLTFGPGRGTVLAVALCAQALPLVVRRVRPVLTLALVTACQVVAVLAAPPDLSVGGLPQVIAAYTVGTLLAAPRALAVTAAAVPLPALAGLVAALAAGTTPFPLAGSYLLSGLVASVGSCLVGGAVATRRGYLELLRTRAAELERTQEATTRAAIVAERSRMARELHDVAAHHLSGLVVQAAAVERQIDSDPVTAKAGTAWIRAQGKETLESLRLVVGVLRERPDGEAPGDAHDAPPPGLGALEGLVGTARALGDTVDLVREGAPRALAPIADAAFYRVAQESLSNARQHAPGAPVRVALRYREREVALEVRNGRPAGRRGGAGGVRDGVAAARVAGARAAAARPGPAGRQGLGLIGMRERAQLVGATLDAGPAPDGGWRVLLALPVHHDPAGVRPAGGTRTAAPEGARGEEQG</sequence>
<gene>
    <name evidence="13" type="ORF">GCM10010102_42930</name>
</gene>
<feature type="transmembrane region" description="Helical" evidence="10">
    <location>
        <begin position="38"/>
        <end position="59"/>
    </location>
</feature>
<evidence type="ECO:0000256" key="8">
    <source>
        <dbReference type="ARBA" id="ARBA00023012"/>
    </source>
</evidence>
<evidence type="ECO:0000259" key="12">
    <source>
        <dbReference type="Pfam" id="PF07730"/>
    </source>
</evidence>
<accession>A0A8H9L6D2</accession>
<feature type="region of interest" description="Disordered" evidence="9">
    <location>
        <begin position="452"/>
        <end position="476"/>
    </location>
</feature>
<evidence type="ECO:0000256" key="1">
    <source>
        <dbReference type="ARBA" id="ARBA00000085"/>
    </source>
</evidence>
<keyword evidence="14" id="KW-1185">Reference proteome</keyword>
<feature type="domain" description="Signal transduction histidine kinase subgroup 3 dimerisation and phosphoacceptor" evidence="12">
    <location>
        <begin position="220"/>
        <end position="285"/>
    </location>
</feature>
<keyword evidence="3" id="KW-0597">Phosphoprotein</keyword>
<dbReference type="RefSeq" id="WP_189087177.1">
    <property type="nucleotide sequence ID" value="NZ_BMPT01000025.1"/>
</dbReference>
<dbReference type="Proteomes" id="UP000655589">
    <property type="component" value="Unassembled WGS sequence"/>
</dbReference>
<evidence type="ECO:0000256" key="3">
    <source>
        <dbReference type="ARBA" id="ARBA00022553"/>
    </source>
</evidence>
<evidence type="ECO:0000256" key="9">
    <source>
        <dbReference type="SAM" id="MobiDB-lite"/>
    </source>
</evidence>
<dbReference type="InterPro" id="IPR050482">
    <property type="entry name" value="Sensor_HK_TwoCompSys"/>
</dbReference>
<feature type="transmembrane region" description="Helical" evidence="10">
    <location>
        <begin position="167"/>
        <end position="189"/>
    </location>
</feature>
<protein>
    <recommendedName>
        <fullName evidence="2">histidine kinase</fullName>
        <ecNumber evidence="2">2.7.13.3</ecNumber>
    </recommendedName>
</protein>
<dbReference type="EC" id="2.7.13.3" evidence="2"/>
<dbReference type="Gene3D" id="1.20.5.1930">
    <property type="match status" value="1"/>
</dbReference>
<dbReference type="SUPFAM" id="SSF55874">
    <property type="entry name" value="ATPase domain of HSP90 chaperone/DNA topoisomerase II/histidine kinase"/>
    <property type="match status" value="1"/>
</dbReference>
<dbReference type="GO" id="GO:0000155">
    <property type="term" value="F:phosphorelay sensor kinase activity"/>
    <property type="evidence" value="ECO:0007669"/>
    <property type="project" value="InterPro"/>
</dbReference>
<dbReference type="GO" id="GO:0046983">
    <property type="term" value="F:protein dimerization activity"/>
    <property type="evidence" value="ECO:0007669"/>
    <property type="project" value="InterPro"/>
</dbReference>
<organism evidence="13 14">
    <name type="scientific">Promicromonospora citrea</name>
    <dbReference type="NCBI Taxonomy" id="43677"/>
    <lineage>
        <taxon>Bacteria</taxon>
        <taxon>Bacillati</taxon>
        <taxon>Actinomycetota</taxon>
        <taxon>Actinomycetes</taxon>
        <taxon>Micrococcales</taxon>
        <taxon>Promicromonosporaceae</taxon>
        <taxon>Promicromonospora</taxon>
    </lineage>
</organism>
<comment type="caution">
    <text evidence="13">The sequence shown here is derived from an EMBL/GenBank/DDBJ whole genome shotgun (WGS) entry which is preliminary data.</text>
</comment>
<keyword evidence="7" id="KW-0067">ATP-binding</keyword>
<keyword evidence="6 13" id="KW-0418">Kinase</keyword>
<evidence type="ECO:0000256" key="5">
    <source>
        <dbReference type="ARBA" id="ARBA00022741"/>
    </source>
</evidence>
<evidence type="ECO:0000256" key="6">
    <source>
        <dbReference type="ARBA" id="ARBA00022777"/>
    </source>
</evidence>
<keyword evidence="10" id="KW-1133">Transmembrane helix</keyword>
<keyword evidence="4" id="KW-0808">Transferase</keyword>